<name>A0A6J3MDB4_9PEZI</name>
<proteinExistence type="predicted"/>
<reference evidence="3" key="3">
    <citation type="submission" date="2025-08" db="UniProtKB">
        <authorList>
            <consortium name="RefSeq"/>
        </authorList>
    </citation>
    <scope>IDENTIFICATION</scope>
    <source>
        <strain evidence="3">CBS 342.82</strain>
    </source>
</reference>
<protein>
    <recommendedName>
        <fullName evidence="4">Hydrophobic surface binding protein A</fullName>
    </recommendedName>
</protein>
<evidence type="ECO:0000313" key="2">
    <source>
        <dbReference type="Proteomes" id="UP000504637"/>
    </source>
</evidence>
<dbReference type="GeneID" id="54360637"/>
<dbReference type="Proteomes" id="UP000504637">
    <property type="component" value="Unplaced"/>
</dbReference>
<feature type="chain" id="PRO_5026940140" description="Hydrophobic surface binding protein A" evidence="1">
    <location>
        <begin position="18"/>
        <end position="171"/>
    </location>
</feature>
<reference evidence="3" key="2">
    <citation type="submission" date="2020-04" db="EMBL/GenBank/DDBJ databases">
        <authorList>
            <consortium name="NCBI Genome Project"/>
        </authorList>
    </citation>
    <scope>NUCLEOTIDE SEQUENCE</scope>
    <source>
        <strain evidence="3">CBS 342.82</strain>
    </source>
</reference>
<accession>A0A6J3MDB4</accession>
<organism evidence="3">
    <name type="scientific">Dissoconium aciculare CBS 342.82</name>
    <dbReference type="NCBI Taxonomy" id="1314786"/>
    <lineage>
        <taxon>Eukaryota</taxon>
        <taxon>Fungi</taxon>
        <taxon>Dikarya</taxon>
        <taxon>Ascomycota</taxon>
        <taxon>Pezizomycotina</taxon>
        <taxon>Dothideomycetes</taxon>
        <taxon>Dothideomycetidae</taxon>
        <taxon>Mycosphaerellales</taxon>
        <taxon>Dissoconiaceae</taxon>
        <taxon>Dissoconium</taxon>
    </lineage>
</organism>
<dbReference type="AlphaFoldDB" id="A0A6J3MDB4"/>
<gene>
    <name evidence="3" type="ORF">K489DRAFT_367157</name>
</gene>
<dbReference type="RefSeq" id="XP_033462914.1">
    <property type="nucleotide sequence ID" value="XM_033602837.1"/>
</dbReference>
<reference evidence="3" key="1">
    <citation type="submission" date="2020-01" db="EMBL/GenBank/DDBJ databases">
        <authorList>
            <consortium name="DOE Joint Genome Institute"/>
            <person name="Haridas S."/>
            <person name="Albert R."/>
            <person name="Binder M."/>
            <person name="Bloem J."/>
            <person name="Labutti K."/>
            <person name="Salamov A."/>
            <person name="Andreopoulos B."/>
            <person name="Baker S.E."/>
            <person name="Barry K."/>
            <person name="Bills G."/>
            <person name="Bluhm B.H."/>
            <person name="Cannon C."/>
            <person name="Castanera R."/>
            <person name="Culley D.E."/>
            <person name="Daum C."/>
            <person name="Ezra D."/>
            <person name="Gonzalez J.B."/>
            <person name="Henrissat B."/>
            <person name="Kuo A."/>
            <person name="Liang C."/>
            <person name="Lipzen A."/>
            <person name="Lutzoni F."/>
            <person name="Magnuson J."/>
            <person name="Mondo S."/>
            <person name="Nolan M."/>
            <person name="Ohm R."/>
            <person name="Pangilinan J."/>
            <person name="Park H.-J."/>
            <person name="Ramirez L."/>
            <person name="Alfaro M."/>
            <person name="Sun H."/>
            <person name="Tritt A."/>
            <person name="Yoshinaga Y."/>
            <person name="Zwiers L.-H."/>
            <person name="Turgeon B.G."/>
            <person name="Goodwin S.B."/>
            <person name="Spatafora J.W."/>
            <person name="Crous P.W."/>
            <person name="Grigoriev I.V."/>
        </authorList>
    </citation>
    <scope>NUCLEOTIDE SEQUENCE</scope>
    <source>
        <strain evidence="3">CBS 342.82</strain>
    </source>
</reference>
<keyword evidence="2" id="KW-1185">Reference proteome</keyword>
<evidence type="ECO:0000313" key="3">
    <source>
        <dbReference type="RefSeq" id="XP_033462914.1"/>
    </source>
</evidence>
<keyword evidence="1" id="KW-0732">Signal</keyword>
<evidence type="ECO:0008006" key="4">
    <source>
        <dbReference type="Google" id="ProtNLM"/>
    </source>
</evidence>
<feature type="signal peptide" evidence="1">
    <location>
        <begin position="1"/>
        <end position="17"/>
    </location>
</feature>
<evidence type="ECO:0000256" key="1">
    <source>
        <dbReference type="SAM" id="SignalP"/>
    </source>
</evidence>
<sequence length="171" mass="17460">MKFNAAILLAGASAVSASFNHNIDAIGYSLGGLHSAVEAYTIPDKYAAQSINDAADDVNALIADAIHIAKGVESLAEDVAEDAVASLKTVLDKAEKLSVLVGKSAGVLLEDVEELGESAAHFVLGGFANIEHGALSFADVTARLFIGGLASEARALSNGVIGAFHDIVDVL</sequence>